<dbReference type="Proteomes" id="UP000799750">
    <property type="component" value="Unassembled WGS sequence"/>
</dbReference>
<keyword evidence="2" id="KW-1133">Transmembrane helix</keyword>
<feature type="transmembrane region" description="Helical" evidence="2">
    <location>
        <begin position="220"/>
        <end position="239"/>
    </location>
</feature>
<evidence type="ECO:0000256" key="1">
    <source>
        <dbReference type="SAM" id="MobiDB-lite"/>
    </source>
</evidence>
<accession>A0A6A6QXJ1</accession>
<protein>
    <submittedName>
        <fullName evidence="3">Uncharacterized protein</fullName>
    </submittedName>
</protein>
<keyword evidence="2" id="KW-0812">Transmembrane</keyword>
<keyword evidence="2" id="KW-0472">Membrane</keyword>
<sequence>MSPSPVPVDSKRAQRGTKRQANGDAKPSSTKTKCTLAPPNSIGDSRENSPTPKRQKREQKSVTTEAPKTTRPGDIIESEGHRANAPAPAPVKPQVNIKPPTSPCHPRLPAKNPQAWWNWNAQRYTELESHGELKLGCLLYYPVHKVEDLADNVLRIQYFGDPKRYLVPRRALSCMVTQDLDGRIRQRLFAQKVWLEEREGVLESISRVLTKGKQTNHRSLALSVVAGVVGLTGFVLAGWPGGS</sequence>
<proteinExistence type="predicted"/>
<evidence type="ECO:0000256" key="2">
    <source>
        <dbReference type="SAM" id="Phobius"/>
    </source>
</evidence>
<dbReference type="OrthoDB" id="10523495at2759"/>
<dbReference type="EMBL" id="MU004187">
    <property type="protein sequence ID" value="KAF2496794.1"/>
    <property type="molecule type" value="Genomic_DNA"/>
</dbReference>
<name>A0A6A6QXJ1_9PEZI</name>
<feature type="region of interest" description="Disordered" evidence="1">
    <location>
        <begin position="1"/>
        <end position="96"/>
    </location>
</feature>
<dbReference type="AlphaFoldDB" id="A0A6A6QXJ1"/>
<reference evidence="3" key="1">
    <citation type="journal article" date="2020" name="Stud. Mycol.">
        <title>101 Dothideomycetes genomes: a test case for predicting lifestyles and emergence of pathogens.</title>
        <authorList>
            <person name="Haridas S."/>
            <person name="Albert R."/>
            <person name="Binder M."/>
            <person name="Bloem J."/>
            <person name="Labutti K."/>
            <person name="Salamov A."/>
            <person name="Andreopoulos B."/>
            <person name="Baker S."/>
            <person name="Barry K."/>
            <person name="Bills G."/>
            <person name="Bluhm B."/>
            <person name="Cannon C."/>
            <person name="Castanera R."/>
            <person name="Culley D."/>
            <person name="Daum C."/>
            <person name="Ezra D."/>
            <person name="Gonzalez J."/>
            <person name="Henrissat B."/>
            <person name="Kuo A."/>
            <person name="Liang C."/>
            <person name="Lipzen A."/>
            <person name="Lutzoni F."/>
            <person name="Magnuson J."/>
            <person name="Mondo S."/>
            <person name="Nolan M."/>
            <person name="Ohm R."/>
            <person name="Pangilinan J."/>
            <person name="Park H.-J."/>
            <person name="Ramirez L."/>
            <person name="Alfaro M."/>
            <person name="Sun H."/>
            <person name="Tritt A."/>
            <person name="Yoshinaga Y."/>
            <person name="Zwiers L.-H."/>
            <person name="Turgeon B."/>
            <person name="Goodwin S."/>
            <person name="Spatafora J."/>
            <person name="Crous P."/>
            <person name="Grigoriev I."/>
        </authorList>
    </citation>
    <scope>NUCLEOTIDE SEQUENCE</scope>
    <source>
        <strain evidence="3">CBS 269.34</strain>
    </source>
</reference>
<organism evidence="3 4">
    <name type="scientific">Lophium mytilinum</name>
    <dbReference type="NCBI Taxonomy" id="390894"/>
    <lineage>
        <taxon>Eukaryota</taxon>
        <taxon>Fungi</taxon>
        <taxon>Dikarya</taxon>
        <taxon>Ascomycota</taxon>
        <taxon>Pezizomycotina</taxon>
        <taxon>Dothideomycetes</taxon>
        <taxon>Pleosporomycetidae</taxon>
        <taxon>Mytilinidiales</taxon>
        <taxon>Mytilinidiaceae</taxon>
        <taxon>Lophium</taxon>
    </lineage>
</organism>
<evidence type="ECO:0000313" key="3">
    <source>
        <dbReference type="EMBL" id="KAF2496794.1"/>
    </source>
</evidence>
<keyword evidence="4" id="KW-1185">Reference proteome</keyword>
<evidence type="ECO:0000313" key="4">
    <source>
        <dbReference type="Proteomes" id="UP000799750"/>
    </source>
</evidence>
<gene>
    <name evidence="3" type="ORF">BU16DRAFT_341875</name>
</gene>